<dbReference type="eggNOG" id="ENOG502SAAP">
    <property type="taxonomic scope" value="Eukaryota"/>
</dbReference>
<dbReference type="OrthoDB" id="6361925at2759"/>
<keyword evidence="3" id="KW-1185">Reference proteome</keyword>
<evidence type="ECO:0000313" key="2">
    <source>
        <dbReference type="EMBL" id="EDW31762.1"/>
    </source>
</evidence>
<dbReference type="GO" id="GO:0032979">
    <property type="term" value="P:protein insertion into mitochondrial inner membrane from matrix"/>
    <property type="evidence" value="ECO:0007669"/>
    <property type="project" value="TreeGrafter"/>
</dbReference>
<feature type="compositionally biased region" description="Polar residues" evidence="1">
    <location>
        <begin position="270"/>
        <end position="282"/>
    </location>
</feature>
<dbReference type="STRING" id="7234.B4GA10"/>
<organism evidence="3">
    <name type="scientific">Drosophila persimilis</name>
    <name type="common">Fruit fly</name>
    <dbReference type="NCBI Taxonomy" id="7234"/>
    <lineage>
        <taxon>Eukaryota</taxon>
        <taxon>Metazoa</taxon>
        <taxon>Ecdysozoa</taxon>
        <taxon>Arthropoda</taxon>
        <taxon>Hexapoda</taxon>
        <taxon>Insecta</taxon>
        <taxon>Pterygota</taxon>
        <taxon>Neoptera</taxon>
        <taxon>Endopterygota</taxon>
        <taxon>Diptera</taxon>
        <taxon>Brachycera</taxon>
        <taxon>Muscomorpha</taxon>
        <taxon>Ephydroidea</taxon>
        <taxon>Drosophilidae</taxon>
        <taxon>Drosophila</taxon>
        <taxon>Sophophora</taxon>
    </lineage>
</organism>
<dbReference type="PhylomeDB" id="B4GA10"/>
<proteinExistence type="predicted"/>
<dbReference type="PANTHER" id="PTHR13333">
    <property type="entry name" value="M-AAA PROTEASE-INTERACTING PROTEIN 1, MITOCHONDRIAL"/>
    <property type="match status" value="1"/>
</dbReference>
<feature type="region of interest" description="Disordered" evidence="1">
    <location>
        <begin position="255"/>
        <end position="287"/>
    </location>
</feature>
<dbReference type="Proteomes" id="UP000008744">
    <property type="component" value="Unassembled WGS sequence"/>
</dbReference>
<dbReference type="PANTHER" id="PTHR13333:SF5">
    <property type="entry name" value="M-AAA PROTEASE-INTERACTING PROTEIN 1, MITOCHONDRIAL"/>
    <property type="match status" value="1"/>
</dbReference>
<gene>
    <name evidence="2" type="primary">Dper\GL10783</name>
    <name evidence="2" type="ORF">Dper_GL10783</name>
</gene>
<accession>B4GA10</accession>
<dbReference type="KEGG" id="dpe:6590445"/>
<dbReference type="GO" id="GO:0005743">
    <property type="term" value="C:mitochondrial inner membrane"/>
    <property type="evidence" value="ECO:0007669"/>
    <property type="project" value="TreeGrafter"/>
</dbReference>
<dbReference type="HOGENOM" id="CLU_060626_0_0_1"/>
<sequence>MFTKIIRNCGHVYLKSGYPSGSGAVPHRVLHNWDRQHAEHEQRKKAIPRLVYLHNPWKYLLTKFNLWQLRWLWDPEFNESEFIEGSKQAAVVVTDIIRQQSPEKMSTYTTPVGFQQISRDMLLSRNDNRLQLIRFQREHLRRAIPMKVARRQSFGRRYAFIDVLFVGLRNTKDFDSASEVVEVNELVRRMDRELRTPRDVVSVPHRIVFAEIFIRFRRDYTEDARRNFETKDHMAQSGYPFTHQFSAPLTPQAALSKSLVPPHPPDALARSTQNPATAQLTPTGRIVPRSGDTDWSVSFYKILTFDVLNYDPDHKRRQR</sequence>
<dbReference type="AlphaFoldDB" id="B4GA10"/>
<evidence type="ECO:0000313" key="3">
    <source>
        <dbReference type="Proteomes" id="UP000008744"/>
    </source>
</evidence>
<dbReference type="EMBL" id="CH479181">
    <property type="protein sequence ID" value="EDW31762.1"/>
    <property type="molecule type" value="Genomic_DNA"/>
</dbReference>
<evidence type="ECO:0000256" key="1">
    <source>
        <dbReference type="SAM" id="MobiDB-lite"/>
    </source>
</evidence>
<protein>
    <submittedName>
        <fullName evidence="2">GL10783</fullName>
    </submittedName>
</protein>
<name>B4GA10_DROPE</name>
<dbReference type="GO" id="GO:0043022">
    <property type="term" value="F:ribosome binding"/>
    <property type="evidence" value="ECO:0007669"/>
    <property type="project" value="TreeGrafter"/>
</dbReference>
<dbReference type="OMA" id="EFTTPVG"/>
<reference evidence="2 3" key="1">
    <citation type="journal article" date="2007" name="Nature">
        <title>Evolution of genes and genomes on the Drosophila phylogeny.</title>
        <authorList>
            <consortium name="Drosophila 12 Genomes Consortium"/>
            <person name="Clark A.G."/>
            <person name="Eisen M.B."/>
            <person name="Smith D.R."/>
            <person name="Bergman C.M."/>
            <person name="Oliver B."/>
            <person name="Markow T.A."/>
            <person name="Kaufman T.C."/>
            <person name="Kellis M."/>
            <person name="Gelbart W."/>
            <person name="Iyer V.N."/>
            <person name="Pollard D.A."/>
            <person name="Sackton T.B."/>
            <person name="Larracuente A.M."/>
            <person name="Singh N.D."/>
            <person name="Abad J.P."/>
            <person name="Abt D.N."/>
            <person name="Adryan B."/>
            <person name="Aguade M."/>
            <person name="Akashi H."/>
            <person name="Anderson W.W."/>
            <person name="Aquadro C.F."/>
            <person name="Ardell D.H."/>
            <person name="Arguello R."/>
            <person name="Artieri C.G."/>
            <person name="Barbash D.A."/>
            <person name="Barker D."/>
            <person name="Barsanti P."/>
            <person name="Batterham P."/>
            <person name="Batzoglou S."/>
            <person name="Begun D."/>
            <person name="Bhutkar A."/>
            <person name="Blanco E."/>
            <person name="Bosak S.A."/>
            <person name="Bradley R.K."/>
            <person name="Brand A.D."/>
            <person name="Brent M.R."/>
            <person name="Brooks A.N."/>
            <person name="Brown R.H."/>
            <person name="Butlin R.K."/>
            <person name="Caggese C."/>
            <person name="Calvi B.R."/>
            <person name="Bernardo de Carvalho A."/>
            <person name="Caspi A."/>
            <person name="Castrezana S."/>
            <person name="Celniker S.E."/>
            <person name="Chang J.L."/>
            <person name="Chapple C."/>
            <person name="Chatterji S."/>
            <person name="Chinwalla A."/>
            <person name="Civetta A."/>
            <person name="Clifton S.W."/>
            <person name="Comeron J.M."/>
            <person name="Costello J.C."/>
            <person name="Coyne J.A."/>
            <person name="Daub J."/>
            <person name="David R.G."/>
            <person name="Delcher A.L."/>
            <person name="Delehaunty K."/>
            <person name="Do C.B."/>
            <person name="Ebling H."/>
            <person name="Edwards K."/>
            <person name="Eickbush T."/>
            <person name="Evans J.D."/>
            <person name="Filipski A."/>
            <person name="Findeiss S."/>
            <person name="Freyhult E."/>
            <person name="Fulton L."/>
            <person name="Fulton R."/>
            <person name="Garcia A.C."/>
            <person name="Gardiner A."/>
            <person name="Garfield D.A."/>
            <person name="Garvin B.E."/>
            <person name="Gibson G."/>
            <person name="Gilbert D."/>
            <person name="Gnerre S."/>
            <person name="Godfrey J."/>
            <person name="Good R."/>
            <person name="Gotea V."/>
            <person name="Gravely B."/>
            <person name="Greenberg A.J."/>
            <person name="Griffiths-Jones S."/>
            <person name="Gross S."/>
            <person name="Guigo R."/>
            <person name="Gustafson E.A."/>
            <person name="Haerty W."/>
            <person name="Hahn M.W."/>
            <person name="Halligan D.L."/>
            <person name="Halpern A.L."/>
            <person name="Halter G.M."/>
            <person name="Han M.V."/>
            <person name="Heger A."/>
            <person name="Hillier L."/>
            <person name="Hinrichs A.S."/>
            <person name="Holmes I."/>
            <person name="Hoskins R.A."/>
            <person name="Hubisz M.J."/>
            <person name="Hultmark D."/>
            <person name="Huntley M.A."/>
            <person name="Jaffe D.B."/>
            <person name="Jagadeeshan S."/>
            <person name="Jeck W.R."/>
            <person name="Johnson J."/>
            <person name="Jones C.D."/>
            <person name="Jordan W.C."/>
            <person name="Karpen G.H."/>
            <person name="Kataoka E."/>
            <person name="Keightley P.D."/>
            <person name="Kheradpour P."/>
            <person name="Kirkness E.F."/>
            <person name="Koerich L.B."/>
            <person name="Kristiansen K."/>
            <person name="Kudrna D."/>
            <person name="Kulathinal R.J."/>
            <person name="Kumar S."/>
            <person name="Kwok R."/>
            <person name="Lander E."/>
            <person name="Langley C.H."/>
            <person name="Lapoint R."/>
            <person name="Lazzaro B.P."/>
            <person name="Lee S.J."/>
            <person name="Levesque L."/>
            <person name="Li R."/>
            <person name="Lin C.F."/>
            <person name="Lin M.F."/>
            <person name="Lindblad-Toh K."/>
            <person name="Llopart A."/>
            <person name="Long M."/>
            <person name="Low L."/>
            <person name="Lozovsky E."/>
            <person name="Lu J."/>
            <person name="Luo M."/>
            <person name="Machado C.A."/>
            <person name="Makalowski W."/>
            <person name="Marzo M."/>
            <person name="Matsuda M."/>
            <person name="Matzkin L."/>
            <person name="McAllister B."/>
            <person name="McBride C.S."/>
            <person name="McKernan B."/>
            <person name="McKernan K."/>
            <person name="Mendez-Lago M."/>
            <person name="Minx P."/>
            <person name="Mollenhauer M.U."/>
            <person name="Montooth K."/>
            <person name="Mount S.M."/>
            <person name="Mu X."/>
            <person name="Myers E."/>
            <person name="Negre B."/>
            <person name="Newfeld S."/>
            <person name="Nielsen R."/>
            <person name="Noor M.A."/>
            <person name="O'Grady P."/>
            <person name="Pachter L."/>
            <person name="Papaceit M."/>
            <person name="Parisi M.J."/>
            <person name="Parisi M."/>
            <person name="Parts L."/>
            <person name="Pedersen J.S."/>
            <person name="Pesole G."/>
            <person name="Phillippy A.M."/>
            <person name="Ponting C.P."/>
            <person name="Pop M."/>
            <person name="Porcelli D."/>
            <person name="Powell J.R."/>
            <person name="Prohaska S."/>
            <person name="Pruitt K."/>
            <person name="Puig M."/>
            <person name="Quesneville H."/>
            <person name="Ram K.R."/>
            <person name="Rand D."/>
            <person name="Rasmussen M.D."/>
            <person name="Reed L.K."/>
            <person name="Reenan R."/>
            <person name="Reily A."/>
            <person name="Remington K.A."/>
            <person name="Rieger T.T."/>
            <person name="Ritchie M.G."/>
            <person name="Robin C."/>
            <person name="Rogers Y.H."/>
            <person name="Rohde C."/>
            <person name="Rozas J."/>
            <person name="Rubenfield M.J."/>
            <person name="Ruiz A."/>
            <person name="Russo S."/>
            <person name="Salzberg S.L."/>
            <person name="Sanchez-Gracia A."/>
            <person name="Saranga D.J."/>
            <person name="Sato H."/>
            <person name="Schaeffer S.W."/>
            <person name="Schatz M.C."/>
            <person name="Schlenke T."/>
            <person name="Schwartz R."/>
            <person name="Segarra C."/>
            <person name="Singh R.S."/>
            <person name="Sirot L."/>
            <person name="Sirota M."/>
            <person name="Sisneros N.B."/>
            <person name="Smith C.D."/>
            <person name="Smith T.F."/>
            <person name="Spieth J."/>
            <person name="Stage D.E."/>
            <person name="Stark A."/>
            <person name="Stephan W."/>
            <person name="Strausberg R.L."/>
            <person name="Strempel S."/>
            <person name="Sturgill D."/>
            <person name="Sutton G."/>
            <person name="Sutton G.G."/>
            <person name="Tao W."/>
            <person name="Teichmann S."/>
            <person name="Tobari Y.N."/>
            <person name="Tomimura Y."/>
            <person name="Tsolas J.M."/>
            <person name="Valente V.L."/>
            <person name="Venter E."/>
            <person name="Venter J.C."/>
            <person name="Vicario S."/>
            <person name="Vieira F.G."/>
            <person name="Vilella A.J."/>
            <person name="Villasante A."/>
            <person name="Walenz B."/>
            <person name="Wang J."/>
            <person name="Wasserman M."/>
            <person name="Watts T."/>
            <person name="Wilson D."/>
            <person name="Wilson R.K."/>
            <person name="Wing R.A."/>
            <person name="Wolfner M.F."/>
            <person name="Wong A."/>
            <person name="Wong G.K."/>
            <person name="Wu C.I."/>
            <person name="Wu G."/>
            <person name="Yamamoto D."/>
            <person name="Yang H.P."/>
            <person name="Yang S.P."/>
            <person name="Yorke J.A."/>
            <person name="Yoshida K."/>
            <person name="Zdobnov E."/>
            <person name="Zhang P."/>
            <person name="Zhang Y."/>
            <person name="Zimin A.V."/>
            <person name="Baldwin J."/>
            <person name="Abdouelleil A."/>
            <person name="Abdulkadir J."/>
            <person name="Abebe A."/>
            <person name="Abera B."/>
            <person name="Abreu J."/>
            <person name="Acer S.C."/>
            <person name="Aftuck L."/>
            <person name="Alexander A."/>
            <person name="An P."/>
            <person name="Anderson E."/>
            <person name="Anderson S."/>
            <person name="Arachi H."/>
            <person name="Azer M."/>
            <person name="Bachantsang P."/>
            <person name="Barry A."/>
            <person name="Bayul T."/>
            <person name="Berlin A."/>
            <person name="Bessette D."/>
            <person name="Bloom T."/>
            <person name="Blye J."/>
            <person name="Boguslavskiy L."/>
            <person name="Bonnet C."/>
            <person name="Boukhgalter B."/>
            <person name="Bourzgui I."/>
            <person name="Brown A."/>
            <person name="Cahill P."/>
            <person name="Channer S."/>
            <person name="Cheshatsang Y."/>
            <person name="Chuda L."/>
            <person name="Citroen M."/>
            <person name="Collymore A."/>
            <person name="Cooke P."/>
            <person name="Costello M."/>
            <person name="D'Aco K."/>
            <person name="Daza R."/>
            <person name="De Haan G."/>
            <person name="DeGray S."/>
            <person name="DeMaso C."/>
            <person name="Dhargay N."/>
            <person name="Dooley K."/>
            <person name="Dooley E."/>
            <person name="Doricent M."/>
            <person name="Dorje P."/>
            <person name="Dorjee K."/>
            <person name="Dupes A."/>
            <person name="Elong R."/>
            <person name="Falk J."/>
            <person name="Farina A."/>
            <person name="Faro S."/>
            <person name="Ferguson D."/>
            <person name="Fisher S."/>
            <person name="Foley C.D."/>
            <person name="Franke A."/>
            <person name="Friedrich D."/>
            <person name="Gadbois L."/>
            <person name="Gearin G."/>
            <person name="Gearin C.R."/>
            <person name="Giannoukos G."/>
            <person name="Goode T."/>
            <person name="Graham J."/>
            <person name="Grandbois E."/>
            <person name="Grewal S."/>
            <person name="Gyaltsen K."/>
            <person name="Hafez N."/>
            <person name="Hagos B."/>
            <person name="Hall J."/>
            <person name="Henson C."/>
            <person name="Hollinger A."/>
            <person name="Honan T."/>
            <person name="Huard M.D."/>
            <person name="Hughes L."/>
            <person name="Hurhula B."/>
            <person name="Husby M.E."/>
            <person name="Kamat A."/>
            <person name="Kanga B."/>
            <person name="Kashin S."/>
            <person name="Khazanovich D."/>
            <person name="Kisner P."/>
            <person name="Lance K."/>
            <person name="Lara M."/>
            <person name="Lee W."/>
            <person name="Lennon N."/>
            <person name="Letendre F."/>
            <person name="LeVine R."/>
            <person name="Lipovsky A."/>
            <person name="Liu X."/>
            <person name="Liu J."/>
            <person name="Liu S."/>
            <person name="Lokyitsang T."/>
            <person name="Lokyitsang Y."/>
            <person name="Lubonja R."/>
            <person name="Lui A."/>
            <person name="MacDonald P."/>
            <person name="Magnisalis V."/>
            <person name="Maru K."/>
            <person name="Matthews C."/>
            <person name="McCusker W."/>
            <person name="McDonough S."/>
            <person name="Mehta T."/>
            <person name="Meldrim J."/>
            <person name="Meneus L."/>
            <person name="Mihai O."/>
            <person name="Mihalev A."/>
            <person name="Mihova T."/>
            <person name="Mittelman R."/>
            <person name="Mlenga V."/>
            <person name="Montmayeur A."/>
            <person name="Mulrain L."/>
            <person name="Navidi A."/>
            <person name="Naylor J."/>
            <person name="Negash T."/>
            <person name="Nguyen T."/>
            <person name="Nguyen N."/>
            <person name="Nicol R."/>
            <person name="Norbu C."/>
            <person name="Norbu N."/>
            <person name="Novod N."/>
            <person name="O'Neill B."/>
            <person name="Osman S."/>
            <person name="Markiewicz E."/>
            <person name="Oyono O.L."/>
            <person name="Patti C."/>
            <person name="Phunkhang P."/>
            <person name="Pierre F."/>
            <person name="Priest M."/>
            <person name="Raghuraman S."/>
            <person name="Rege F."/>
            <person name="Reyes R."/>
            <person name="Rise C."/>
            <person name="Rogov P."/>
            <person name="Ross K."/>
            <person name="Ryan E."/>
            <person name="Settipalli S."/>
            <person name="Shea T."/>
            <person name="Sherpa N."/>
            <person name="Shi L."/>
            <person name="Shih D."/>
            <person name="Sparrow T."/>
            <person name="Spaulding J."/>
            <person name="Stalker J."/>
            <person name="Stange-Thomann N."/>
            <person name="Stavropoulos S."/>
            <person name="Stone C."/>
            <person name="Strader C."/>
            <person name="Tesfaye S."/>
            <person name="Thomson T."/>
            <person name="Thoulutsang Y."/>
            <person name="Thoulutsang D."/>
            <person name="Topham K."/>
            <person name="Topping I."/>
            <person name="Tsamla T."/>
            <person name="Vassiliev H."/>
            <person name="Vo A."/>
            <person name="Wangchuk T."/>
            <person name="Wangdi T."/>
            <person name="Weiand M."/>
            <person name="Wilkinson J."/>
            <person name="Wilson A."/>
            <person name="Yadav S."/>
            <person name="Young G."/>
            <person name="Yu Q."/>
            <person name="Zembek L."/>
            <person name="Zhong D."/>
            <person name="Zimmer A."/>
            <person name="Zwirko Z."/>
            <person name="Jaffe D.B."/>
            <person name="Alvarez P."/>
            <person name="Brockman W."/>
            <person name="Butler J."/>
            <person name="Chin C."/>
            <person name="Gnerre S."/>
            <person name="Grabherr M."/>
            <person name="Kleber M."/>
            <person name="Mauceli E."/>
            <person name="MacCallum I."/>
        </authorList>
    </citation>
    <scope>NUCLEOTIDE SEQUENCE [LARGE SCALE GENOMIC DNA]</scope>
    <source>
        <strain evidence="3">MSH-3 / Tucson 14011-0111.49</strain>
    </source>
</reference>